<dbReference type="EMBL" id="QXTE01000127">
    <property type="protein sequence ID" value="TFK04839.1"/>
    <property type="molecule type" value="Genomic_DNA"/>
</dbReference>
<reference evidence="1 2" key="2">
    <citation type="submission" date="2019-04" db="EMBL/GenBank/DDBJ databases">
        <title>The genome sequence of big-headed turtle.</title>
        <authorList>
            <person name="Gong S."/>
        </authorList>
    </citation>
    <scope>NUCLEOTIDE SEQUENCE [LARGE SCALE GENOMIC DNA]</scope>
    <source>
        <strain evidence="1">DO16091913</strain>
        <tissue evidence="1">Muscle</tissue>
    </source>
</reference>
<keyword evidence="2" id="KW-1185">Reference proteome</keyword>
<reference evidence="1 2" key="1">
    <citation type="submission" date="2019-04" db="EMBL/GenBank/DDBJ databases">
        <title>Draft genome of the big-headed turtle Platysternon megacephalum.</title>
        <authorList>
            <person name="Gong S."/>
        </authorList>
    </citation>
    <scope>NUCLEOTIDE SEQUENCE [LARGE SCALE GENOMIC DNA]</scope>
    <source>
        <strain evidence="1">DO16091913</strain>
        <tissue evidence="1">Muscle</tissue>
    </source>
</reference>
<gene>
    <name evidence="1" type="ORF">DR999_PMT12608</name>
</gene>
<dbReference type="Proteomes" id="UP000297703">
    <property type="component" value="Unassembled WGS sequence"/>
</dbReference>
<accession>A0A4D9E3L1</accession>
<dbReference type="AlphaFoldDB" id="A0A4D9E3L1"/>
<protein>
    <submittedName>
        <fullName evidence="1">CMRF35-like molecule 1</fullName>
    </submittedName>
</protein>
<comment type="caution">
    <text evidence="1">The sequence shown here is derived from an EMBL/GenBank/DDBJ whole genome shotgun (WGS) entry which is preliminary data.</text>
</comment>
<name>A0A4D9E3L1_9SAUR</name>
<organism evidence="1 2">
    <name type="scientific">Platysternon megacephalum</name>
    <name type="common">big-headed turtle</name>
    <dbReference type="NCBI Taxonomy" id="55544"/>
    <lineage>
        <taxon>Eukaryota</taxon>
        <taxon>Metazoa</taxon>
        <taxon>Chordata</taxon>
        <taxon>Craniata</taxon>
        <taxon>Vertebrata</taxon>
        <taxon>Euteleostomi</taxon>
        <taxon>Archelosauria</taxon>
        <taxon>Testudinata</taxon>
        <taxon>Testudines</taxon>
        <taxon>Cryptodira</taxon>
        <taxon>Durocryptodira</taxon>
        <taxon>Testudinoidea</taxon>
        <taxon>Platysternidae</taxon>
        <taxon>Platysternon</taxon>
    </lineage>
</organism>
<evidence type="ECO:0000313" key="2">
    <source>
        <dbReference type="Proteomes" id="UP000297703"/>
    </source>
</evidence>
<evidence type="ECO:0000313" key="1">
    <source>
        <dbReference type="EMBL" id="TFK04839.1"/>
    </source>
</evidence>
<proteinExistence type="predicted"/>
<sequence>MSSYHSSAGTQCSTPCQKMANLQSDLMEGVCSNQPEELKLKKFVILPQQKRHSGHSRLSQPSTSLFSGVVMGLPLATHAVGFTAAEDIPNYSLPNFTRRGGLKLTSHWHFGAP</sequence>